<accession>A0A7V7VQV6</accession>
<evidence type="ECO:0000313" key="2">
    <source>
        <dbReference type="EMBL" id="KAB2655101.1"/>
    </source>
</evidence>
<sequence>MITIFDTSKSNPSLHKMHFPVSMLDNRIVQTLKNNDTEGYAKFVTHRGEERVEMILLDKGNGAFGIRRYADPANSQGFKTPEVKDALLNLIDTNRADLKTALDPDNDRNRAKDAPQSSSQYDPLGVAHFTAELLKDQEFRGEATFAHYDETRDTYLVGVMGKFDQMPESIRAELIASNTLIQSDQGVDTLYYDADKIGGMDNISRIHDYQLSAEANGYLNDISRVNASMVADSIESEKTSFDQQMSIENTPDEYLRPDHDDHEYSMVEPSPLERLEELRYEIEAEEIVEAEYHDMSVEEYRTVYRDGVSLFDENLLMNGISPEEYWRENSNDSSSFVATELPDTDNAVNITMPTPTHVLADASSEALDELHDTRILKDNQDGTTTLQVEVSDKGKIIEPYDVESTFQNKLGNEALSVVDQIHAEYKDGIQNSVTNFHKEQAAQSDAVSQTRVENHLHFLKQDTMNSKGWIKLDVPEEVASQYDERYLRDNGVNVSDGKMAMLVSLDDNGRPSLNSRAIEKGSFAEAFEQDMYAVNEKTIMSQAAAIHEQKEASKFERMQNSLGREGYDLTRNDSGKYVLTAKEEHYQRPDGVKSFMATPGNLKLENREFQNMSSVITAAKNVQTQRAEDQKSVHEQLGVKSFVVIDQKKLENATEVLKKNPNRVVETTSVTGDNVKLAYNKSQFELVAKSGGQSVTPVGDNSRQYLAEVKSALSEKGVYCRQDKHGSYEVGHVNEDKPRYSEKSVALAAKSAYHMTQQVDAERELQAAAARQTSTQATSTTSY</sequence>
<feature type="region of interest" description="Disordered" evidence="1">
    <location>
        <begin position="99"/>
        <end position="122"/>
    </location>
</feature>
<evidence type="ECO:0000313" key="3">
    <source>
        <dbReference type="Proteomes" id="UP000460650"/>
    </source>
</evidence>
<proteinExistence type="predicted"/>
<reference evidence="2 3" key="1">
    <citation type="submission" date="2019-09" db="EMBL/GenBank/DDBJ databases">
        <title>Taxonomic organization of the family Brucellaceae based on a phylogenomic approach.</title>
        <authorList>
            <person name="Leclercq S."/>
            <person name="Cloeckaert A."/>
            <person name="Zygmunt M.S."/>
        </authorList>
    </citation>
    <scope>NUCLEOTIDE SEQUENCE [LARGE SCALE GENOMIC DNA]</scope>
    <source>
        <strain evidence="2 3">TA93</strain>
    </source>
</reference>
<dbReference type="RefSeq" id="WP_151648327.1">
    <property type="nucleotide sequence ID" value="NZ_WBVY01000007.1"/>
</dbReference>
<comment type="caution">
    <text evidence="2">The sequence shown here is derived from an EMBL/GenBank/DDBJ whole genome shotgun (WGS) entry which is preliminary data.</text>
</comment>
<feature type="compositionally biased region" description="Basic and acidic residues" evidence="1">
    <location>
        <begin position="99"/>
        <end position="113"/>
    </location>
</feature>
<protein>
    <submittedName>
        <fullName evidence="2">Uncharacterized protein</fullName>
    </submittedName>
</protein>
<evidence type="ECO:0000256" key="1">
    <source>
        <dbReference type="SAM" id="MobiDB-lite"/>
    </source>
</evidence>
<gene>
    <name evidence="2" type="ORF">F9K94_21325</name>
</gene>
<dbReference type="EMBL" id="WBVY01000007">
    <property type="protein sequence ID" value="KAB2655101.1"/>
    <property type="molecule type" value="Genomic_DNA"/>
</dbReference>
<name>A0A7V7VQV6_9HYPH</name>
<organism evidence="2 3">
    <name type="scientific">Brucella tritici</name>
    <dbReference type="NCBI Taxonomy" id="94626"/>
    <lineage>
        <taxon>Bacteria</taxon>
        <taxon>Pseudomonadati</taxon>
        <taxon>Pseudomonadota</taxon>
        <taxon>Alphaproteobacteria</taxon>
        <taxon>Hyphomicrobiales</taxon>
        <taxon>Brucellaceae</taxon>
        <taxon>Brucella/Ochrobactrum group</taxon>
        <taxon>Brucella</taxon>
    </lineage>
</organism>
<dbReference type="AlphaFoldDB" id="A0A7V7VQV6"/>
<dbReference type="Proteomes" id="UP000460650">
    <property type="component" value="Unassembled WGS sequence"/>
</dbReference>